<keyword evidence="1" id="KW-0235">DNA replication</keyword>
<dbReference type="GO" id="GO:0005663">
    <property type="term" value="C:DNA replication factor C complex"/>
    <property type="evidence" value="ECO:0007669"/>
    <property type="project" value="TreeGrafter"/>
</dbReference>
<dbReference type="GO" id="GO:0006261">
    <property type="term" value="P:DNA-templated DNA replication"/>
    <property type="evidence" value="ECO:0007669"/>
    <property type="project" value="TreeGrafter"/>
</dbReference>
<dbReference type="SUPFAM" id="SSF52540">
    <property type="entry name" value="P-loop containing nucleoside triphosphate hydrolases"/>
    <property type="match status" value="1"/>
</dbReference>
<feature type="domain" description="AAA+ ATPase" evidence="4">
    <location>
        <begin position="39"/>
        <end position="168"/>
    </location>
</feature>
<name>A0A6C0BWE6_9ZZZZ</name>
<protein>
    <recommendedName>
        <fullName evidence="4">AAA+ ATPase domain-containing protein</fullName>
    </recommendedName>
</protein>
<dbReference type="InterPro" id="IPR003593">
    <property type="entry name" value="AAA+_ATPase"/>
</dbReference>
<evidence type="ECO:0000256" key="1">
    <source>
        <dbReference type="ARBA" id="ARBA00022705"/>
    </source>
</evidence>
<evidence type="ECO:0000256" key="2">
    <source>
        <dbReference type="ARBA" id="ARBA00022741"/>
    </source>
</evidence>
<dbReference type="InterPro" id="IPR050238">
    <property type="entry name" value="DNA_Rep/Repair_Clamp_Loader"/>
</dbReference>
<proteinExistence type="predicted"/>
<evidence type="ECO:0000259" key="4">
    <source>
        <dbReference type="SMART" id="SM00382"/>
    </source>
</evidence>
<evidence type="ECO:0000313" key="5">
    <source>
        <dbReference type="EMBL" id="QHS96765.1"/>
    </source>
</evidence>
<dbReference type="InterPro" id="IPR027417">
    <property type="entry name" value="P-loop_NTPase"/>
</dbReference>
<dbReference type="SMART" id="SM00382">
    <property type="entry name" value="AAA"/>
    <property type="match status" value="1"/>
</dbReference>
<dbReference type="GO" id="GO:0003689">
    <property type="term" value="F:DNA clamp loader activity"/>
    <property type="evidence" value="ECO:0007669"/>
    <property type="project" value="TreeGrafter"/>
</dbReference>
<sequence length="316" mass="37085">MDNKQYIPWVEKYRPTSFEEIVLGKQNKRIMTNILKTNSFPNLLFYGPPGTGKTTTVINLIAAYQKKNNQYNKELTIHLNASDERGIDIIRNHINQFVNSKALFNKGTKFIILDEVDSMTKNAQHALKYLLHGFNKNVRFCLICNYISRIDEPLQNEFIRLRFNQLPRSNIIKFLSLIISKENVNVPVETLESIQRLYKSDIRSMINYIQSNKNKGHIVITDKTWEDLLQTVINSKEGNTIHIVNEQIDDIGNTFNIEPKNIVKEFLNFIIRNKKNYVKTKFLNLCETLMHIQDTNIEYYKNYFAIFLRRALIDSP</sequence>
<accession>A0A6C0BWE6</accession>
<dbReference type="GO" id="GO:0016887">
    <property type="term" value="F:ATP hydrolysis activity"/>
    <property type="evidence" value="ECO:0007669"/>
    <property type="project" value="InterPro"/>
</dbReference>
<keyword evidence="2" id="KW-0547">Nucleotide-binding</keyword>
<dbReference type="InterPro" id="IPR003959">
    <property type="entry name" value="ATPase_AAA_core"/>
</dbReference>
<dbReference type="GO" id="GO:0005524">
    <property type="term" value="F:ATP binding"/>
    <property type="evidence" value="ECO:0007669"/>
    <property type="project" value="UniProtKB-KW"/>
</dbReference>
<dbReference type="PANTHER" id="PTHR11669:SF20">
    <property type="entry name" value="REPLICATION FACTOR C SUBUNIT 4"/>
    <property type="match status" value="1"/>
</dbReference>
<reference evidence="5" key="1">
    <citation type="journal article" date="2020" name="Nature">
        <title>Giant virus diversity and host interactions through global metagenomics.</title>
        <authorList>
            <person name="Schulz F."/>
            <person name="Roux S."/>
            <person name="Paez-Espino D."/>
            <person name="Jungbluth S."/>
            <person name="Walsh D.A."/>
            <person name="Denef V.J."/>
            <person name="McMahon K.D."/>
            <person name="Konstantinidis K.T."/>
            <person name="Eloe-Fadrosh E.A."/>
            <person name="Kyrpides N.C."/>
            <person name="Woyke T."/>
        </authorList>
    </citation>
    <scope>NUCLEOTIDE SEQUENCE</scope>
    <source>
        <strain evidence="5">GVMAG-M-3300020166-5</strain>
    </source>
</reference>
<dbReference type="PANTHER" id="PTHR11669">
    <property type="entry name" value="REPLICATION FACTOR C / DNA POLYMERASE III GAMMA-TAU SUBUNIT"/>
    <property type="match status" value="1"/>
</dbReference>
<dbReference type="GO" id="GO:0005634">
    <property type="term" value="C:nucleus"/>
    <property type="evidence" value="ECO:0007669"/>
    <property type="project" value="TreeGrafter"/>
</dbReference>
<dbReference type="Pfam" id="PF00004">
    <property type="entry name" value="AAA"/>
    <property type="match status" value="1"/>
</dbReference>
<dbReference type="Gene3D" id="3.40.50.300">
    <property type="entry name" value="P-loop containing nucleotide triphosphate hydrolases"/>
    <property type="match status" value="1"/>
</dbReference>
<dbReference type="EMBL" id="MN739279">
    <property type="protein sequence ID" value="QHS96765.1"/>
    <property type="molecule type" value="Genomic_DNA"/>
</dbReference>
<dbReference type="CDD" id="cd00009">
    <property type="entry name" value="AAA"/>
    <property type="match status" value="1"/>
</dbReference>
<organism evidence="5">
    <name type="scientific">viral metagenome</name>
    <dbReference type="NCBI Taxonomy" id="1070528"/>
    <lineage>
        <taxon>unclassified sequences</taxon>
        <taxon>metagenomes</taxon>
        <taxon>organismal metagenomes</taxon>
    </lineage>
</organism>
<evidence type="ECO:0000256" key="3">
    <source>
        <dbReference type="ARBA" id="ARBA00022840"/>
    </source>
</evidence>
<dbReference type="AlphaFoldDB" id="A0A6C0BWE6"/>
<keyword evidence="3" id="KW-0067">ATP-binding</keyword>
<dbReference type="Gene3D" id="1.10.8.60">
    <property type="match status" value="1"/>
</dbReference>
<dbReference type="GO" id="GO:0006281">
    <property type="term" value="P:DNA repair"/>
    <property type="evidence" value="ECO:0007669"/>
    <property type="project" value="TreeGrafter"/>
</dbReference>